<dbReference type="PANTHER" id="PTHR43132">
    <property type="entry name" value="ARSENICAL RESISTANCE OPERON REPRESSOR ARSR-RELATED"/>
    <property type="match status" value="1"/>
</dbReference>
<feature type="domain" description="HTH arsR-type" evidence="4">
    <location>
        <begin position="27"/>
        <end position="121"/>
    </location>
</feature>
<dbReference type="AlphaFoldDB" id="A0A2D2Q4A9"/>
<organism evidence="5 6">
    <name type="scientific">Parathermosynechococcus lividus PCC 6715</name>
    <dbReference type="NCBI Taxonomy" id="1917166"/>
    <lineage>
        <taxon>Bacteria</taxon>
        <taxon>Bacillati</taxon>
        <taxon>Cyanobacteriota</taxon>
        <taxon>Cyanophyceae</taxon>
        <taxon>Acaryochloridales</taxon>
        <taxon>Thermosynechococcaceae</taxon>
        <taxon>Parathermosynechococcus</taxon>
    </lineage>
</organism>
<dbReference type="InterPro" id="IPR051011">
    <property type="entry name" value="Metal_resp_trans_reg"/>
</dbReference>
<evidence type="ECO:0000313" key="5">
    <source>
        <dbReference type="EMBL" id="ATS19371.1"/>
    </source>
</evidence>
<dbReference type="OrthoDB" id="9794330at2"/>
<gene>
    <name evidence="5" type="ORF">BRW62_12235</name>
</gene>
<dbReference type="KEGG" id="slw:BRW62_12235"/>
<protein>
    <submittedName>
        <fullName evidence="5">ArsR family transcriptional regulator</fullName>
    </submittedName>
</protein>
<dbReference type="Gene3D" id="1.10.10.10">
    <property type="entry name" value="Winged helix-like DNA-binding domain superfamily/Winged helix DNA-binding domain"/>
    <property type="match status" value="1"/>
</dbReference>
<keyword evidence="1" id="KW-0805">Transcription regulation</keyword>
<dbReference type="CDD" id="cd00090">
    <property type="entry name" value="HTH_ARSR"/>
    <property type="match status" value="1"/>
</dbReference>
<dbReference type="RefSeq" id="WP_099799703.1">
    <property type="nucleotide sequence ID" value="NZ_CP018092.1"/>
</dbReference>
<reference evidence="5 6" key="1">
    <citation type="submission" date="2016-11" db="EMBL/GenBank/DDBJ databases">
        <title>Complete genome sequence of thermophilic cyanobacteria strain Synechococcus sp. PCC6715.</title>
        <authorList>
            <person name="Tang J."/>
            <person name="Daroch M."/>
            <person name="Liang Y."/>
            <person name="Jiang D."/>
            <person name="Shah M."/>
        </authorList>
    </citation>
    <scope>NUCLEOTIDE SEQUENCE [LARGE SCALE GENOMIC DNA]</scope>
    <source>
        <strain evidence="5 6">PCC 6715</strain>
    </source>
</reference>
<dbReference type="EMBL" id="CP018092">
    <property type="protein sequence ID" value="ATS19371.1"/>
    <property type="molecule type" value="Genomic_DNA"/>
</dbReference>
<dbReference type="SMART" id="SM00418">
    <property type="entry name" value="HTH_ARSR"/>
    <property type="match status" value="1"/>
</dbReference>
<keyword evidence="6" id="KW-1185">Reference proteome</keyword>
<sequence length="123" mass="13856">MNAKTAATVSAHPYDAAALTQLGDRLLSLEKAQRMAQFFGLLADTNRLRIVSLLAERELCVGDIALALGMSESAVSHQLRILKTMRLVSFRRQGRHMFYQLLDQHIFALYQSVAEHLDEEDEP</sequence>
<dbReference type="GO" id="GO:0003700">
    <property type="term" value="F:DNA-binding transcription factor activity"/>
    <property type="evidence" value="ECO:0007669"/>
    <property type="project" value="InterPro"/>
</dbReference>
<dbReference type="Proteomes" id="UP000231057">
    <property type="component" value="Chromosome"/>
</dbReference>
<dbReference type="SUPFAM" id="SSF46785">
    <property type="entry name" value="Winged helix' DNA-binding domain"/>
    <property type="match status" value="1"/>
</dbReference>
<dbReference type="PROSITE" id="PS50987">
    <property type="entry name" value="HTH_ARSR_2"/>
    <property type="match status" value="1"/>
</dbReference>
<keyword evidence="2" id="KW-0238">DNA-binding</keyword>
<dbReference type="InterPro" id="IPR036388">
    <property type="entry name" value="WH-like_DNA-bd_sf"/>
</dbReference>
<evidence type="ECO:0000256" key="3">
    <source>
        <dbReference type="ARBA" id="ARBA00023163"/>
    </source>
</evidence>
<reference evidence="6" key="2">
    <citation type="journal article" date="2022" name="Front. Microbiol.">
        <title>Comparative Genomic Analysis Revealed Distinct Molecular Components and Organization of CO2-Concentrating Mechanism in Thermophilic Cyanobacteria.</title>
        <authorList>
            <person name="Tang J."/>
            <person name="Zhou H."/>
            <person name="Yao D."/>
            <person name="Riaz S."/>
            <person name="You D."/>
            <person name="Klepacz-Smolka A."/>
            <person name="Daroch M."/>
        </authorList>
    </citation>
    <scope>NUCLEOTIDE SEQUENCE [LARGE SCALE GENOMIC DNA]</scope>
    <source>
        <strain evidence="6">PCC 6715</strain>
    </source>
</reference>
<dbReference type="InterPro" id="IPR011991">
    <property type="entry name" value="ArsR-like_HTH"/>
</dbReference>
<dbReference type="InterPro" id="IPR001845">
    <property type="entry name" value="HTH_ArsR_DNA-bd_dom"/>
</dbReference>
<keyword evidence="3" id="KW-0804">Transcription</keyword>
<dbReference type="GO" id="GO:0003677">
    <property type="term" value="F:DNA binding"/>
    <property type="evidence" value="ECO:0007669"/>
    <property type="project" value="UniProtKB-KW"/>
</dbReference>
<evidence type="ECO:0000256" key="2">
    <source>
        <dbReference type="ARBA" id="ARBA00023125"/>
    </source>
</evidence>
<dbReference type="InterPro" id="IPR036390">
    <property type="entry name" value="WH_DNA-bd_sf"/>
</dbReference>
<dbReference type="PANTHER" id="PTHR43132:SF6">
    <property type="entry name" value="HTH-TYPE TRANSCRIPTIONAL REPRESSOR CZRA"/>
    <property type="match status" value="1"/>
</dbReference>
<evidence type="ECO:0000313" key="6">
    <source>
        <dbReference type="Proteomes" id="UP000231057"/>
    </source>
</evidence>
<accession>A0A2D2Q4A9</accession>
<dbReference type="NCBIfam" id="NF033788">
    <property type="entry name" value="HTH_metalloreg"/>
    <property type="match status" value="1"/>
</dbReference>
<dbReference type="InterPro" id="IPR018334">
    <property type="entry name" value="ArsR_HTH"/>
</dbReference>
<dbReference type="PRINTS" id="PR00778">
    <property type="entry name" value="HTHARSR"/>
</dbReference>
<dbReference type="Pfam" id="PF01022">
    <property type="entry name" value="HTH_5"/>
    <property type="match status" value="1"/>
</dbReference>
<evidence type="ECO:0000259" key="4">
    <source>
        <dbReference type="PROSITE" id="PS50987"/>
    </source>
</evidence>
<evidence type="ECO:0000256" key="1">
    <source>
        <dbReference type="ARBA" id="ARBA00023015"/>
    </source>
</evidence>
<proteinExistence type="predicted"/>
<name>A0A2D2Q4A9_PARLV</name>
<dbReference type="PROSITE" id="PS00846">
    <property type="entry name" value="HTH_ARSR_1"/>
    <property type="match status" value="1"/>
</dbReference>